<dbReference type="AlphaFoldDB" id="A0A0E0QEU2"/>
<dbReference type="HOGENOM" id="CLU_001724_0_0_1"/>
<evidence type="ECO:0000313" key="5">
    <source>
        <dbReference type="Proteomes" id="UP000008022"/>
    </source>
</evidence>
<organism evidence="4 5">
    <name type="scientific">Oryza rufipogon</name>
    <name type="common">Brownbeard rice</name>
    <name type="synonym">Asian wild rice</name>
    <dbReference type="NCBI Taxonomy" id="4529"/>
    <lineage>
        <taxon>Eukaryota</taxon>
        <taxon>Viridiplantae</taxon>
        <taxon>Streptophyta</taxon>
        <taxon>Embryophyta</taxon>
        <taxon>Tracheophyta</taxon>
        <taxon>Spermatophyta</taxon>
        <taxon>Magnoliopsida</taxon>
        <taxon>Liliopsida</taxon>
        <taxon>Poales</taxon>
        <taxon>Poaceae</taxon>
        <taxon>BOP clade</taxon>
        <taxon>Oryzoideae</taxon>
        <taxon>Oryzeae</taxon>
        <taxon>Oryzinae</taxon>
        <taxon>Oryza</taxon>
    </lineage>
</organism>
<evidence type="ECO:0000256" key="3">
    <source>
        <dbReference type="ARBA" id="ARBA00022679"/>
    </source>
</evidence>
<reference evidence="4" key="2">
    <citation type="submission" date="2015-06" db="UniProtKB">
        <authorList>
            <consortium name="EnsemblPlants"/>
        </authorList>
    </citation>
    <scope>IDENTIFICATION</scope>
</reference>
<keyword evidence="5" id="KW-1185">Reference proteome</keyword>
<dbReference type="FunFam" id="3.40.50.2000:FF:000065">
    <property type="entry name" value="Glycosyltransferase"/>
    <property type="match status" value="1"/>
</dbReference>
<accession>A0A0E0QEU2</accession>
<dbReference type="EnsemblPlants" id="ORUFI08G04590.1">
    <property type="protein sequence ID" value="ORUFI08G04590.1"/>
    <property type="gene ID" value="ORUFI08G04590"/>
</dbReference>
<dbReference type="Proteomes" id="UP000008022">
    <property type="component" value="Unassembled WGS sequence"/>
</dbReference>
<keyword evidence="3" id="KW-0808">Transferase</keyword>
<dbReference type="PROSITE" id="PS00375">
    <property type="entry name" value="UDPGT"/>
    <property type="match status" value="1"/>
</dbReference>
<dbReference type="Gramene" id="ORUFI08G04590.1">
    <property type="protein sequence ID" value="ORUFI08G04590.1"/>
    <property type="gene ID" value="ORUFI08G04590"/>
</dbReference>
<dbReference type="PANTHER" id="PTHR11926">
    <property type="entry name" value="GLUCOSYL/GLUCURONOSYL TRANSFERASES"/>
    <property type="match status" value="1"/>
</dbReference>
<reference evidence="5" key="1">
    <citation type="submission" date="2013-06" db="EMBL/GenBank/DDBJ databases">
        <authorList>
            <person name="Zhao Q."/>
        </authorList>
    </citation>
    <scope>NUCLEOTIDE SEQUENCE</scope>
    <source>
        <strain evidence="5">cv. W1943</strain>
    </source>
</reference>
<protein>
    <submittedName>
        <fullName evidence="4">Uncharacterized protein</fullName>
    </submittedName>
</protein>
<proteinExistence type="inferred from homology"/>
<keyword evidence="2" id="KW-0328">Glycosyltransferase</keyword>
<dbReference type="CDD" id="cd03784">
    <property type="entry name" value="GT1_Gtf-like"/>
    <property type="match status" value="1"/>
</dbReference>
<dbReference type="OMA" id="TICKYAC"/>
<name>A0A0E0QEU2_ORYRU</name>
<comment type="similarity">
    <text evidence="1">Belongs to the UDP-glycosyltransferase family.</text>
</comment>
<evidence type="ECO:0000256" key="2">
    <source>
        <dbReference type="ARBA" id="ARBA00022676"/>
    </source>
</evidence>
<dbReference type="PANTHER" id="PTHR11926:SF1537">
    <property type="entry name" value="OS08G0168700 PROTEIN"/>
    <property type="match status" value="1"/>
</dbReference>
<dbReference type="GO" id="GO:0080043">
    <property type="term" value="F:quercetin 3-O-glucosyltransferase activity"/>
    <property type="evidence" value="ECO:0007669"/>
    <property type="project" value="TreeGrafter"/>
</dbReference>
<dbReference type="Gene3D" id="3.40.50.2000">
    <property type="entry name" value="Glycogen Phosphorylase B"/>
    <property type="match status" value="3"/>
</dbReference>
<dbReference type="InterPro" id="IPR002213">
    <property type="entry name" value="UDP_glucos_trans"/>
</dbReference>
<evidence type="ECO:0000313" key="4">
    <source>
        <dbReference type="EnsemblPlants" id="ORUFI08G04590.1"/>
    </source>
</evidence>
<dbReference type="Pfam" id="PF00201">
    <property type="entry name" value="UDPGT"/>
    <property type="match status" value="1"/>
</dbReference>
<dbReference type="eggNOG" id="KOG1192">
    <property type="taxonomic scope" value="Eukaryota"/>
</dbReference>
<sequence>MARPHAVVVPYPGSGNINPALQLAKLLHGHGIYITFVNTEHNHRRALAAEGAAAVRGRDGFQFETIPDGLLDADRDAADYDLGLSVATSHRCAAPLRDLVARLNGAAAGSADGGGGAPPVTCMVLTALMSFALDVARGLGLPTMVLWGGSAASLMAHMRIRELRERGYIPLKASGSDQFFRLLLKPEETMSVEKSVQPHAVVVPYPGSGNINPALQLAKLLHGHGIYITFVNTEHNHRRIVAAEGAGAVRGRDGFRFEAIPDGMADADHDIGNYDLALSAATSNRCAAPLRELLARLDDGGAGAPPVTCVVVTALMSFALYVARELGLPTMVLWGSSAAALVTQMRTRELRERGYIPLKDESLLTNGHLDTTIIDWIPGMPPISLGDISSFVRTTDADDFGLRFNEDEANNCTMAGALVLNTFDGLEADVLAALRAEYPRIFTVGPLGNLLLNAAADDVAGLSLWKQDTECLAWLDAQEMGAVVYVNFGSLTVLTPQQLAEFAWGLAATGRPFLWVIRENLVVPGDGGGDALLPTGFAAATEGRRCVATWCPQDRVLRHRAVGCFVTHSGWNSTCEGVAAGVPMVCWPVFADQYTNCKYACEAWGVGVRLDAEVRREQVAGHVELAMESEEMRRAAARWKAQAEAAARRGGSSYENLQSMVEVINSFSSKA</sequence>
<dbReference type="SUPFAM" id="SSF53756">
    <property type="entry name" value="UDP-Glycosyltransferase/glycogen phosphorylase"/>
    <property type="match status" value="2"/>
</dbReference>
<evidence type="ECO:0000256" key="1">
    <source>
        <dbReference type="ARBA" id="ARBA00009995"/>
    </source>
</evidence>
<dbReference type="GO" id="GO:0080044">
    <property type="term" value="F:quercetin 7-O-glucosyltransferase activity"/>
    <property type="evidence" value="ECO:0007669"/>
    <property type="project" value="TreeGrafter"/>
</dbReference>
<dbReference type="FunFam" id="3.40.50.2000:FF:000027">
    <property type="entry name" value="Glycosyltransferase"/>
    <property type="match status" value="1"/>
</dbReference>
<dbReference type="InterPro" id="IPR035595">
    <property type="entry name" value="UDP_glycos_trans_CS"/>
</dbReference>